<evidence type="ECO:0000313" key="1">
    <source>
        <dbReference type="EMBL" id="KKR12846.1"/>
    </source>
</evidence>
<sequence>MSEQKIALDALLAGTPLLTFLMELAAIDDSQIADTLEPVGEGEVVLGDMNPLEKRLVAWQFRRKEQTKRDFEALKASKCLVCAACDISNSPRPPACVDVLKFNQETDERFALIWEGLHVRFPDAKNSLGVRAGFTVVTNVKSEKSKSRGGFGITIVSGSGLGSLFASLHRESSMQ</sequence>
<proteinExistence type="predicted"/>
<evidence type="ECO:0000313" key="2">
    <source>
        <dbReference type="Proteomes" id="UP000034665"/>
    </source>
</evidence>
<dbReference type="AlphaFoldDB" id="A0A0G0NJ30"/>
<dbReference type="EMBL" id="LBWR01000001">
    <property type="protein sequence ID" value="KKR12846.1"/>
    <property type="molecule type" value="Genomic_DNA"/>
</dbReference>
<protein>
    <submittedName>
        <fullName evidence="1">Uncharacterized protein</fullName>
    </submittedName>
</protein>
<accession>A0A0G0NJ30</accession>
<dbReference type="STRING" id="1619013.UT41_C0001G0390"/>
<gene>
    <name evidence="1" type="ORF">UT41_C0001G0390</name>
</gene>
<organism evidence="1 2">
    <name type="scientific">Candidatus Wolfebacteria bacterium GW2011_GWC2_39_22</name>
    <dbReference type="NCBI Taxonomy" id="1619013"/>
    <lineage>
        <taxon>Bacteria</taxon>
        <taxon>Candidatus Wolfeibacteriota</taxon>
    </lineage>
</organism>
<reference evidence="1 2" key="1">
    <citation type="journal article" date="2015" name="Nature">
        <title>rRNA introns, odd ribosomes, and small enigmatic genomes across a large radiation of phyla.</title>
        <authorList>
            <person name="Brown C.T."/>
            <person name="Hug L.A."/>
            <person name="Thomas B.C."/>
            <person name="Sharon I."/>
            <person name="Castelle C.J."/>
            <person name="Singh A."/>
            <person name="Wilkins M.J."/>
            <person name="Williams K.H."/>
            <person name="Banfield J.F."/>
        </authorList>
    </citation>
    <scope>NUCLEOTIDE SEQUENCE [LARGE SCALE GENOMIC DNA]</scope>
</reference>
<comment type="caution">
    <text evidence="1">The sequence shown here is derived from an EMBL/GenBank/DDBJ whole genome shotgun (WGS) entry which is preliminary data.</text>
</comment>
<name>A0A0G0NJ30_9BACT</name>
<dbReference type="Proteomes" id="UP000034665">
    <property type="component" value="Unassembled WGS sequence"/>
</dbReference>